<dbReference type="InterPro" id="IPR017853">
    <property type="entry name" value="GH"/>
</dbReference>
<evidence type="ECO:0000256" key="2">
    <source>
        <dbReference type="ARBA" id="ARBA00006285"/>
    </source>
</evidence>
<dbReference type="Proteomes" id="UP000500953">
    <property type="component" value="Chromosome"/>
</dbReference>
<keyword evidence="5" id="KW-0326">Glycosidase</keyword>
<evidence type="ECO:0000256" key="3">
    <source>
        <dbReference type="ARBA" id="ARBA00012663"/>
    </source>
</evidence>
<dbReference type="InterPro" id="IPR015883">
    <property type="entry name" value="Glyco_hydro_20_cat"/>
</dbReference>
<dbReference type="EC" id="3.2.1.52" evidence="3"/>
<organism evidence="10 11">
    <name type="scientific">Nocardia terpenica</name>
    <dbReference type="NCBI Taxonomy" id="455432"/>
    <lineage>
        <taxon>Bacteria</taxon>
        <taxon>Bacillati</taxon>
        <taxon>Actinomycetota</taxon>
        <taxon>Actinomycetes</taxon>
        <taxon>Mycobacteriales</taxon>
        <taxon>Nocardiaceae</taxon>
        <taxon>Nocardia</taxon>
    </lineage>
</organism>
<dbReference type="GO" id="GO:0005975">
    <property type="term" value="P:carbohydrate metabolic process"/>
    <property type="evidence" value="ECO:0007669"/>
    <property type="project" value="InterPro"/>
</dbReference>
<keyword evidence="7" id="KW-1133">Transmembrane helix</keyword>
<dbReference type="EMBL" id="CP046173">
    <property type="protein sequence ID" value="QIS20068.1"/>
    <property type="molecule type" value="Genomic_DNA"/>
</dbReference>
<evidence type="ECO:0000256" key="1">
    <source>
        <dbReference type="ARBA" id="ARBA00001231"/>
    </source>
</evidence>
<proteinExistence type="inferred from homology"/>
<accession>A0A6G9Z3G5</accession>
<protein>
    <recommendedName>
        <fullName evidence="3">beta-N-acetylhexosaminidase</fullName>
        <ecNumber evidence="3">3.2.1.52</ecNumber>
    </recommendedName>
</protein>
<dbReference type="AlphaFoldDB" id="A0A6G9Z3G5"/>
<evidence type="ECO:0000313" key="11">
    <source>
        <dbReference type="Proteomes" id="UP000500953"/>
    </source>
</evidence>
<evidence type="ECO:0000256" key="6">
    <source>
        <dbReference type="PIRSR" id="PIRSR625705-1"/>
    </source>
</evidence>
<keyword evidence="7" id="KW-0812">Transmembrane</keyword>
<dbReference type="PANTHER" id="PTHR22600">
    <property type="entry name" value="BETA-HEXOSAMINIDASE"/>
    <property type="match status" value="1"/>
</dbReference>
<comment type="catalytic activity">
    <reaction evidence="1">
        <text>Hydrolysis of terminal non-reducing N-acetyl-D-hexosamine residues in N-acetyl-beta-D-hexosaminides.</text>
        <dbReference type="EC" id="3.2.1.52"/>
    </reaction>
</comment>
<evidence type="ECO:0000256" key="7">
    <source>
        <dbReference type="SAM" id="Phobius"/>
    </source>
</evidence>
<dbReference type="Pfam" id="PF02838">
    <property type="entry name" value="Glyco_hydro_20b"/>
    <property type="match status" value="1"/>
</dbReference>
<dbReference type="Pfam" id="PF00728">
    <property type="entry name" value="Glyco_hydro_20"/>
    <property type="match status" value="1"/>
</dbReference>
<dbReference type="PRINTS" id="PR00738">
    <property type="entry name" value="GLHYDRLASE20"/>
</dbReference>
<evidence type="ECO:0000313" key="10">
    <source>
        <dbReference type="EMBL" id="QIS20068.1"/>
    </source>
</evidence>
<reference evidence="10 11" key="1">
    <citation type="journal article" date="2019" name="ACS Chem. Biol.">
        <title>Identification and Mobilization of a Cryptic Antibiotic Biosynthesis Gene Locus from a Human-Pathogenic Nocardia Isolate.</title>
        <authorList>
            <person name="Herisse M."/>
            <person name="Ishida K."/>
            <person name="Porter J.L."/>
            <person name="Howden B."/>
            <person name="Hertweck C."/>
            <person name="Stinear T.P."/>
            <person name="Pidot S.J."/>
        </authorList>
    </citation>
    <scope>NUCLEOTIDE SEQUENCE [LARGE SCALE GENOMIC DNA]</scope>
    <source>
        <strain evidence="10 11">AUSMDU00012715</strain>
    </source>
</reference>
<dbReference type="SUPFAM" id="SSF55545">
    <property type="entry name" value="beta-N-acetylhexosaminidase-like domain"/>
    <property type="match status" value="1"/>
</dbReference>
<name>A0A6G9Z3G5_9NOCA</name>
<dbReference type="GO" id="GO:0004563">
    <property type="term" value="F:beta-N-acetylhexosaminidase activity"/>
    <property type="evidence" value="ECO:0007669"/>
    <property type="project" value="UniProtKB-EC"/>
</dbReference>
<comment type="similarity">
    <text evidence="2">Belongs to the glycosyl hydrolase 20 family.</text>
</comment>
<feature type="domain" description="Glycoside hydrolase family 20 catalytic" evidence="8">
    <location>
        <begin position="226"/>
        <end position="540"/>
    </location>
</feature>
<keyword evidence="4 10" id="KW-0378">Hydrolase</keyword>
<evidence type="ECO:0000256" key="4">
    <source>
        <dbReference type="ARBA" id="ARBA00022801"/>
    </source>
</evidence>
<feature type="domain" description="Beta-hexosaminidase bacterial type N-terminal" evidence="9">
    <location>
        <begin position="89"/>
        <end position="222"/>
    </location>
</feature>
<dbReference type="Gene3D" id="3.20.20.80">
    <property type="entry name" value="Glycosidases"/>
    <property type="match status" value="1"/>
</dbReference>
<evidence type="ECO:0000259" key="9">
    <source>
        <dbReference type="Pfam" id="PF02838"/>
    </source>
</evidence>
<evidence type="ECO:0000259" key="8">
    <source>
        <dbReference type="Pfam" id="PF00728"/>
    </source>
</evidence>
<dbReference type="Gene3D" id="3.30.379.10">
    <property type="entry name" value="Chitobiase/beta-hexosaminidase domain 2-like"/>
    <property type="match status" value="1"/>
</dbReference>
<gene>
    <name evidence="10" type="ORF">F6W96_18995</name>
</gene>
<dbReference type="PANTHER" id="PTHR22600:SF57">
    <property type="entry name" value="BETA-N-ACETYLHEXOSAMINIDASE"/>
    <property type="match status" value="1"/>
</dbReference>
<evidence type="ECO:0000256" key="5">
    <source>
        <dbReference type="ARBA" id="ARBA00023295"/>
    </source>
</evidence>
<dbReference type="GO" id="GO:0030203">
    <property type="term" value="P:glycosaminoglycan metabolic process"/>
    <property type="evidence" value="ECO:0007669"/>
    <property type="project" value="TreeGrafter"/>
</dbReference>
<dbReference type="InterPro" id="IPR025705">
    <property type="entry name" value="Beta_hexosaminidase_sua/sub"/>
</dbReference>
<feature type="transmembrane region" description="Helical" evidence="7">
    <location>
        <begin position="53"/>
        <end position="73"/>
    </location>
</feature>
<feature type="active site" description="Proton donor" evidence="6">
    <location>
        <position position="388"/>
    </location>
</feature>
<dbReference type="GO" id="GO:0016020">
    <property type="term" value="C:membrane"/>
    <property type="evidence" value="ECO:0007669"/>
    <property type="project" value="TreeGrafter"/>
</dbReference>
<dbReference type="InterPro" id="IPR015882">
    <property type="entry name" value="HEX_bac_N"/>
</dbReference>
<sequence length="576" mass="63583">MRPEHGSAHLSQCAQIRINKYPNEFGHFYRLGAIRSSSNHPPAPRRCALRKRLSPWVFGAVVGLCVLGLPGLAGSAGADTPPTERSVADIIPVPVQADADPRANYTLTPDSVIRAEYQAQDVGNYLAGLLRPATGFPIPVVDRYDTSKPGITLELGDAPDRRVGDEGYQLQIARDGITVQADTTDGLFHGVQSLRQLFPAAINKTTVQHQDWVVAGGKVLDYPRFGRRGAMLDVARHFFTPDQVKRYIDQIAMYKVNTLHLHLTDDQGWRIEIKSWPKLAEIGGQTAVNGDPGGYYTQDQYTDIVNYAASRHITVVPEVDMPGHTNAAQASYGELNCDGKPVPPRTDIEVGYSSLCIGSPTTYKFVEDVIRELAALTPGPYLDIGGDEAKSTTPQDYNTFYQKVMPLLSQYDKKIQAWHNIVVAQPPTDAIPEYWDTANTNADVAAAAARGNKILMAPANKAYLDMKYTPDDPLGLHWAGYVEVKDSYDWDPATFLQGVSENQIAGVEAPIWSETLRTSADIEYQAFPRLAGLAEIGWSPQSTHNWDSYRDRLAKQGLIWAALGINFYRSPQVDWK</sequence>
<dbReference type="SUPFAM" id="SSF51445">
    <property type="entry name" value="(Trans)glycosidases"/>
    <property type="match status" value="1"/>
</dbReference>
<dbReference type="CDD" id="cd06568">
    <property type="entry name" value="GH20_SpHex_like"/>
    <property type="match status" value="1"/>
</dbReference>
<dbReference type="InterPro" id="IPR029018">
    <property type="entry name" value="Hex-like_dom2"/>
</dbReference>
<keyword evidence="7" id="KW-0472">Membrane</keyword>